<reference evidence="6 7" key="1">
    <citation type="submission" date="2018-03" db="EMBL/GenBank/DDBJ databases">
        <title>Genomic Encyclopedia of Archaeal and Bacterial Type Strains, Phase II (KMG-II): from individual species to whole genera.</title>
        <authorList>
            <person name="Goeker M."/>
        </authorList>
    </citation>
    <scope>NUCLEOTIDE SEQUENCE [LARGE SCALE GENOMIC DNA]</scope>
    <source>
        <strain evidence="6 7">ATCC BAA-1496</strain>
    </source>
</reference>
<dbReference type="InterPro" id="IPR008201">
    <property type="entry name" value="HepT-like"/>
</dbReference>
<evidence type="ECO:0000313" key="7">
    <source>
        <dbReference type="Proteomes" id="UP000237822"/>
    </source>
</evidence>
<proteinExistence type="predicted"/>
<keyword evidence="3" id="KW-0540">Nuclease</keyword>
<evidence type="ECO:0000256" key="5">
    <source>
        <dbReference type="ARBA" id="ARBA00022801"/>
    </source>
</evidence>
<gene>
    <name evidence="6" type="ORF">BCF74_10275</name>
</gene>
<keyword evidence="4" id="KW-0547">Nucleotide-binding</keyword>
<dbReference type="EMBL" id="PVTI01000002">
    <property type="protein sequence ID" value="PRY63243.1"/>
    <property type="molecule type" value="Genomic_DNA"/>
</dbReference>
<dbReference type="AlphaFoldDB" id="A0A2T0UZ84"/>
<evidence type="ECO:0000256" key="2">
    <source>
        <dbReference type="ARBA" id="ARBA00022649"/>
    </source>
</evidence>
<dbReference type="GO" id="GO:0004540">
    <property type="term" value="F:RNA nuclease activity"/>
    <property type="evidence" value="ECO:0007669"/>
    <property type="project" value="InterPro"/>
</dbReference>
<evidence type="ECO:0000256" key="3">
    <source>
        <dbReference type="ARBA" id="ARBA00022722"/>
    </source>
</evidence>
<keyword evidence="2" id="KW-1277">Toxin-antitoxin system</keyword>
<keyword evidence="7" id="KW-1185">Reference proteome</keyword>
<dbReference type="RefSeq" id="WP_106296227.1">
    <property type="nucleotide sequence ID" value="NZ_PVTI01000002.1"/>
</dbReference>
<keyword evidence="5" id="KW-0378">Hydrolase</keyword>
<dbReference type="GO" id="GO:0016787">
    <property type="term" value="F:hydrolase activity"/>
    <property type="evidence" value="ECO:0007669"/>
    <property type="project" value="UniProtKB-KW"/>
</dbReference>
<dbReference type="GO" id="GO:0000166">
    <property type="term" value="F:nucleotide binding"/>
    <property type="evidence" value="ECO:0007669"/>
    <property type="project" value="UniProtKB-KW"/>
</dbReference>
<dbReference type="OrthoDB" id="159782at2"/>
<evidence type="ECO:0000256" key="1">
    <source>
        <dbReference type="ARBA" id="ARBA00022553"/>
    </source>
</evidence>
<dbReference type="InterPro" id="IPR051813">
    <property type="entry name" value="HepT_RNase_toxin"/>
</dbReference>
<dbReference type="Proteomes" id="UP000237822">
    <property type="component" value="Unassembled WGS sequence"/>
</dbReference>
<dbReference type="PANTHER" id="PTHR34139:SF1">
    <property type="entry name" value="RNASE MJ1380-RELATED"/>
    <property type="match status" value="1"/>
</dbReference>
<protein>
    <submittedName>
        <fullName evidence="6">Uncharacterized protein with HEPN domain</fullName>
    </submittedName>
</protein>
<keyword evidence="1" id="KW-0597">Phosphoprotein</keyword>
<organism evidence="6 7">
    <name type="scientific">Knoellia remsis</name>
    <dbReference type="NCBI Taxonomy" id="407159"/>
    <lineage>
        <taxon>Bacteria</taxon>
        <taxon>Bacillati</taxon>
        <taxon>Actinomycetota</taxon>
        <taxon>Actinomycetes</taxon>
        <taxon>Micrococcales</taxon>
        <taxon>Intrasporangiaceae</taxon>
        <taxon>Knoellia</taxon>
    </lineage>
</organism>
<comment type="caution">
    <text evidence="6">The sequence shown here is derived from an EMBL/GenBank/DDBJ whole genome shotgun (WGS) entry which is preliminary data.</text>
</comment>
<dbReference type="Pfam" id="PF01934">
    <property type="entry name" value="HepT-like"/>
    <property type="match status" value="1"/>
</dbReference>
<evidence type="ECO:0000313" key="6">
    <source>
        <dbReference type="EMBL" id="PRY63243.1"/>
    </source>
</evidence>
<dbReference type="PANTHER" id="PTHR34139">
    <property type="entry name" value="UPF0331 PROTEIN MJ0127"/>
    <property type="match status" value="1"/>
</dbReference>
<dbReference type="GO" id="GO:0110001">
    <property type="term" value="C:toxin-antitoxin complex"/>
    <property type="evidence" value="ECO:0007669"/>
    <property type="project" value="InterPro"/>
</dbReference>
<name>A0A2T0UZ84_9MICO</name>
<accession>A0A2T0UZ84</accession>
<evidence type="ECO:0000256" key="4">
    <source>
        <dbReference type="ARBA" id="ARBA00022741"/>
    </source>
</evidence>
<sequence length="121" mass="13799">MQRSAAKELLHIQAWLSRVHEITLRGRDDYMADPLLQEAGDSLMMKLGEAANRLARIGVLAPAGVEWALAVANRNFIIHQYDEINRDVTWLTLSRDLPAWRRHLEPLFGEAEVALGDQREQ</sequence>